<dbReference type="Proteomes" id="UP000002630">
    <property type="component" value="Linkage Group LG07"/>
</dbReference>
<feature type="domain" description="Palmitoyltransferase DHHC" evidence="12">
    <location>
        <begin position="114"/>
        <end position="245"/>
    </location>
</feature>
<dbReference type="GO" id="GO:0019706">
    <property type="term" value="F:protein-cysteine S-palmitoyltransferase activity"/>
    <property type="evidence" value="ECO:0007669"/>
    <property type="project" value="UniProtKB-EC"/>
</dbReference>
<keyword evidence="5 10" id="KW-0472">Membrane</keyword>
<reference evidence="13 14" key="1">
    <citation type="journal article" date="2010" name="Nature">
        <title>The Ectocarpus genome and the independent evolution of multicellularity in brown algae.</title>
        <authorList>
            <person name="Cock J.M."/>
            <person name="Sterck L."/>
            <person name="Rouze P."/>
            <person name="Scornet D."/>
            <person name="Allen A.E."/>
            <person name="Amoutzias G."/>
            <person name="Anthouard V."/>
            <person name="Artiguenave F."/>
            <person name="Aury J.M."/>
            <person name="Badger J.H."/>
            <person name="Beszteri B."/>
            <person name="Billiau K."/>
            <person name="Bonnet E."/>
            <person name="Bothwell J.H."/>
            <person name="Bowler C."/>
            <person name="Boyen C."/>
            <person name="Brownlee C."/>
            <person name="Carrano C.J."/>
            <person name="Charrier B."/>
            <person name="Cho G.Y."/>
            <person name="Coelho S.M."/>
            <person name="Collen J."/>
            <person name="Corre E."/>
            <person name="Da Silva C."/>
            <person name="Delage L."/>
            <person name="Delaroque N."/>
            <person name="Dittami S.M."/>
            <person name="Doulbeau S."/>
            <person name="Elias M."/>
            <person name="Farnham G."/>
            <person name="Gachon C.M."/>
            <person name="Gschloessl B."/>
            <person name="Heesch S."/>
            <person name="Jabbari K."/>
            <person name="Jubin C."/>
            <person name="Kawai H."/>
            <person name="Kimura K."/>
            <person name="Kloareg B."/>
            <person name="Kupper F.C."/>
            <person name="Lang D."/>
            <person name="Le Bail A."/>
            <person name="Leblanc C."/>
            <person name="Lerouge P."/>
            <person name="Lohr M."/>
            <person name="Lopez P.J."/>
            <person name="Martens C."/>
            <person name="Maumus F."/>
            <person name="Michel G."/>
            <person name="Miranda-Saavedra D."/>
            <person name="Morales J."/>
            <person name="Moreau H."/>
            <person name="Motomura T."/>
            <person name="Nagasato C."/>
            <person name="Napoli C.A."/>
            <person name="Nelson D.R."/>
            <person name="Nyvall-Collen P."/>
            <person name="Peters A.F."/>
            <person name="Pommier C."/>
            <person name="Potin P."/>
            <person name="Poulain J."/>
            <person name="Quesneville H."/>
            <person name="Read B."/>
            <person name="Rensing S.A."/>
            <person name="Ritter A."/>
            <person name="Rousvoal S."/>
            <person name="Samanta M."/>
            <person name="Samson G."/>
            <person name="Schroeder D.C."/>
            <person name="Segurens B."/>
            <person name="Strittmatter M."/>
            <person name="Tonon T."/>
            <person name="Tregear J.W."/>
            <person name="Valentin K."/>
            <person name="von Dassow P."/>
            <person name="Yamagishi T."/>
            <person name="Van de Peer Y."/>
            <person name="Wincker P."/>
        </authorList>
    </citation>
    <scope>NUCLEOTIDE SEQUENCE [LARGE SCALE GENOMIC DNA]</scope>
    <source>
        <strain evidence="14">Ec32 / CCAP1310/4</strain>
    </source>
</reference>
<dbReference type="GO" id="GO:0005783">
    <property type="term" value="C:endoplasmic reticulum"/>
    <property type="evidence" value="ECO:0007669"/>
    <property type="project" value="TreeGrafter"/>
</dbReference>
<name>D8LTN2_ECTSI</name>
<evidence type="ECO:0000256" key="6">
    <source>
        <dbReference type="ARBA" id="ARBA00023139"/>
    </source>
</evidence>
<evidence type="ECO:0000313" key="13">
    <source>
        <dbReference type="EMBL" id="CBN73929.1"/>
    </source>
</evidence>
<comment type="domain">
    <text evidence="10">The DHHC domain is required for palmitoyltransferase activity.</text>
</comment>
<evidence type="ECO:0000256" key="3">
    <source>
        <dbReference type="ARBA" id="ARBA00022692"/>
    </source>
</evidence>
<evidence type="ECO:0000256" key="2">
    <source>
        <dbReference type="ARBA" id="ARBA00022679"/>
    </source>
</evidence>
<protein>
    <recommendedName>
        <fullName evidence="10">Palmitoyltransferase</fullName>
        <ecNumber evidence="10">2.3.1.225</ecNumber>
    </recommendedName>
</protein>
<dbReference type="eggNOG" id="KOG1311">
    <property type="taxonomic scope" value="Eukaryota"/>
</dbReference>
<evidence type="ECO:0000256" key="10">
    <source>
        <dbReference type="RuleBase" id="RU079119"/>
    </source>
</evidence>
<evidence type="ECO:0000256" key="1">
    <source>
        <dbReference type="ARBA" id="ARBA00004127"/>
    </source>
</evidence>
<feature type="transmembrane region" description="Helical" evidence="10">
    <location>
        <begin position="161"/>
        <end position="185"/>
    </location>
</feature>
<dbReference type="InParanoid" id="D8LTN2"/>
<accession>D8LTN2</accession>
<dbReference type="GO" id="GO:0006612">
    <property type="term" value="P:protein targeting to membrane"/>
    <property type="evidence" value="ECO:0007669"/>
    <property type="project" value="TreeGrafter"/>
</dbReference>
<evidence type="ECO:0000256" key="7">
    <source>
        <dbReference type="ARBA" id="ARBA00023288"/>
    </source>
</evidence>
<dbReference type="OrthoDB" id="9909019at2759"/>
<dbReference type="PANTHER" id="PTHR22883">
    <property type="entry name" value="ZINC FINGER DHHC DOMAIN CONTAINING PROTEIN"/>
    <property type="match status" value="1"/>
</dbReference>
<keyword evidence="3 10" id="KW-0812">Transmembrane</keyword>
<dbReference type="OMA" id="PSSHDGN"/>
<dbReference type="InterPro" id="IPR039859">
    <property type="entry name" value="PFA4/ZDH16/20/ERF2-like"/>
</dbReference>
<evidence type="ECO:0000259" key="12">
    <source>
        <dbReference type="Pfam" id="PF01529"/>
    </source>
</evidence>
<feature type="transmembrane region" description="Helical" evidence="10">
    <location>
        <begin position="212"/>
        <end position="235"/>
    </location>
</feature>
<dbReference type="AlphaFoldDB" id="D8LTN2"/>
<feature type="transmembrane region" description="Helical" evidence="10">
    <location>
        <begin position="65"/>
        <end position="87"/>
    </location>
</feature>
<keyword evidence="7" id="KW-0449">Lipoprotein</keyword>
<evidence type="ECO:0000256" key="5">
    <source>
        <dbReference type="ARBA" id="ARBA00023136"/>
    </source>
</evidence>
<dbReference type="EC" id="2.3.1.225" evidence="10"/>
<evidence type="ECO:0000256" key="4">
    <source>
        <dbReference type="ARBA" id="ARBA00022989"/>
    </source>
</evidence>
<keyword evidence="14" id="KW-1185">Reference proteome</keyword>
<dbReference type="PROSITE" id="PS50216">
    <property type="entry name" value="DHHC"/>
    <property type="match status" value="1"/>
</dbReference>
<comment type="subcellular location">
    <subcellularLocation>
        <location evidence="1">Endomembrane system</location>
        <topology evidence="1">Multi-pass membrane protein</topology>
    </subcellularLocation>
</comment>
<dbReference type="STRING" id="2880.D8LTN2"/>
<feature type="region of interest" description="Disordered" evidence="11">
    <location>
        <begin position="278"/>
        <end position="297"/>
    </location>
</feature>
<dbReference type="EMBL" id="FN649732">
    <property type="protein sequence ID" value="CBN73929.1"/>
    <property type="molecule type" value="Genomic_DNA"/>
</dbReference>
<keyword evidence="8 10" id="KW-0012">Acyltransferase</keyword>
<feature type="transmembrane region" description="Helical" evidence="10">
    <location>
        <begin position="36"/>
        <end position="59"/>
    </location>
</feature>
<evidence type="ECO:0000256" key="9">
    <source>
        <dbReference type="ARBA" id="ARBA00048048"/>
    </source>
</evidence>
<dbReference type="PANTHER" id="PTHR22883:SF43">
    <property type="entry name" value="PALMITOYLTRANSFERASE APP"/>
    <property type="match status" value="1"/>
</dbReference>
<sequence>MNVGSLRKRRQQWECWQGNANFFAGGRIVVGSHCRALAFSATILLFTATLFFTFISLPATTYGGWAFFSTVSVCLFVGCIISLASTAMMDPGIIPRRTLALWNSLDPASPDVAERKSCVTCQLARPPRAKHCKRCNNCVMEFDHHCPFTGNCIGARNYRAFMAFISIVTISEFFACALSVLHIVAPRADNVGPVLLVNWARIPGSQFFPHLLALWTAVVMVLVGGLLSFHIFLVAKGQTTNEYLRREAPSGSRLGRPFLSSCHELWCGARPPSLLSDMTESVNTDNSAGGTDDTNHD</sequence>
<gene>
    <name evidence="13" type="ORF">Esi_0009_0062</name>
</gene>
<dbReference type="GO" id="GO:0005794">
    <property type="term" value="C:Golgi apparatus"/>
    <property type="evidence" value="ECO:0007669"/>
    <property type="project" value="TreeGrafter"/>
</dbReference>
<evidence type="ECO:0000256" key="11">
    <source>
        <dbReference type="SAM" id="MobiDB-lite"/>
    </source>
</evidence>
<dbReference type="Pfam" id="PF01529">
    <property type="entry name" value="DHHC"/>
    <property type="match status" value="1"/>
</dbReference>
<dbReference type="InterPro" id="IPR001594">
    <property type="entry name" value="Palmitoyltrfase_DHHC"/>
</dbReference>
<comment type="similarity">
    <text evidence="10">Belongs to the DHHC palmitoyltransferase family.</text>
</comment>
<dbReference type="EMBL" id="FN649137">
    <property type="protein sequence ID" value="CBN73929.1"/>
    <property type="molecule type" value="Genomic_DNA"/>
</dbReference>
<organism evidence="13 14">
    <name type="scientific">Ectocarpus siliculosus</name>
    <name type="common">Brown alga</name>
    <name type="synonym">Conferva siliculosa</name>
    <dbReference type="NCBI Taxonomy" id="2880"/>
    <lineage>
        <taxon>Eukaryota</taxon>
        <taxon>Sar</taxon>
        <taxon>Stramenopiles</taxon>
        <taxon>Ochrophyta</taxon>
        <taxon>PX clade</taxon>
        <taxon>Phaeophyceae</taxon>
        <taxon>Ectocarpales</taxon>
        <taxon>Ectocarpaceae</taxon>
        <taxon>Ectocarpus</taxon>
    </lineage>
</organism>
<keyword evidence="4 10" id="KW-1133">Transmembrane helix</keyword>
<keyword evidence="6" id="KW-0564">Palmitate</keyword>
<comment type="catalytic activity">
    <reaction evidence="9 10">
        <text>L-cysteinyl-[protein] + hexadecanoyl-CoA = S-hexadecanoyl-L-cysteinyl-[protein] + CoA</text>
        <dbReference type="Rhea" id="RHEA:36683"/>
        <dbReference type="Rhea" id="RHEA-COMP:10131"/>
        <dbReference type="Rhea" id="RHEA-COMP:11032"/>
        <dbReference type="ChEBI" id="CHEBI:29950"/>
        <dbReference type="ChEBI" id="CHEBI:57287"/>
        <dbReference type="ChEBI" id="CHEBI:57379"/>
        <dbReference type="ChEBI" id="CHEBI:74151"/>
        <dbReference type="EC" id="2.3.1.225"/>
    </reaction>
</comment>
<dbReference type="FunCoup" id="D8LTN2">
    <property type="interactions" value="5"/>
</dbReference>
<feature type="compositionally biased region" description="Polar residues" evidence="11">
    <location>
        <begin position="278"/>
        <end position="289"/>
    </location>
</feature>
<evidence type="ECO:0000313" key="14">
    <source>
        <dbReference type="Proteomes" id="UP000002630"/>
    </source>
</evidence>
<proteinExistence type="inferred from homology"/>
<keyword evidence="2 10" id="KW-0808">Transferase</keyword>
<evidence type="ECO:0000256" key="8">
    <source>
        <dbReference type="ARBA" id="ARBA00023315"/>
    </source>
</evidence>